<reference evidence="2" key="1">
    <citation type="submission" date="2015-10" db="EMBL/GenBank/DDBJ databases">
        <title>Metagenome-Assembled Genomes uncover a global brackish microbiome.</title>
        <authorList>
            <person name="Hugerth L.W."/>
            <person name="Larsson J."/>
            <person name="Alneberg J."/>
            <person name="Lindh M.V."/>
            <person name="Legrand C."/>
            <person name="Pinhassi J."/>
            <person name="Andersson A."/>
        </authorList>
    </citation>
    <scope>NUCLEOTIDE SEQUENCE [LARGE SCALE GENOMIC DNA]</scope>
</reference>
<protein>
    <recommendedName>
        <fullName evidence="3">DUF385 domain-containing protein</fullName>
    </recommendedName>
</protein>
<proteinExistence type="predicted"/>
<dbReference type="AlphaFoldDB" id="A0A0R2PT73"/>
<dbReference type="EMBL" id="LIAV01000028">
    <property type="protein sequence ID" value="KRO41092.1"/>
    <property type="molecule type" value="Genomic_DNA"/>
</dbReference>
<sequence>MNLWRFINPIVAGIARSPIHFLISHQILVIEFDGRKSGKKYLVPLSYHKQDKNFTCVTLRSNLWWKNLITLEQTDIWMKGRHTSVGVALEYSDDDLVAAELRHLVSGNAIDAFFAKVILNKDGTPDETSLKDAAKLHTVLKFTLR</sequence>
<comment type="caution">
    <text evidence="1">The sequence shown here is derived from an EMBL/GenBank/DDBJ whole genome shotgun (WGS) entry which is preliminary data.</text>
</comment>
<evidence type="ECO:0008006" key="3">
    <source>
        <dbReference type="Google" id="ProtNLM"/>
    </source>
</evidence>
<organism evidence="1 2">
    <name type="scientific">SAR86 cluster bacterium BACL1 MAG-120920-bin57</name>
    <dbReference type="NCBI Taxonomy" id="1655571"/>
    <lineage>
        <taxon>Bacteria</taxon>
        <taxon>Pseudomonadati</taxon>
        <taxon>Pseudomonadota</taxon>
        <taxon>Gammaproteobacteria</taxon>
        <taxon>SAR86 cluster</taxon>
    </lineage>
</organism>
<evidence type="ECO:0000313" key="1">
    <source>
        <dbReference type="EMBL" id="KRO41092.1"/>
    </source>
</evidence>
<dbReference type="Proteomes" id="UP000050874">
    <property type="component" value="Unassembled WGS sequence"/>
</dbReference>
<evidence type="ECO:0000313" key="2">
    <source>
        <dbReference type="Proteomes" id="UP000050874"/>
    </source>
</evidence>
<gene>
    <name evidence="1" type="ORF">ABR63_05465</name>
</gene>
<accession>A0A0R2PT73</accession>
<dbReference type="Gene3D" id="2.30.110.10">
    <property type="entry name" value="Electron Transport, Fmn-binding Protein, Chain A"/>
    <property type="match status" value="1"/>
</dbReference>
<dbReference type="InterPro" id="IPR012349">
    <property type="entry name" value="Split_barrel_FMN-bd"/>
</dbReference>
<name>A0A0R2PT73_9GAMM</name>